<name>B1MAC6_METRJ</name>
<proteinExistence type="predicted"/>
<protein>
    <submittedName>
        <fullName evidence="1">Uncharacterized protein</fullName>
    </submittedName>
</protein>
<gene>
    <name evidence="1" type="ordered locus">Mrad2831_6539</name>
</gene>
<evidence type="ECO:0000313" key="1">
    <source>
        <dbReference type="EMBL" id="ACB28451.1"/>
    </source>
</evidence>
<accession>B1MAC6</accession>
<reference evidence="1 2" key="1">
    <citation type="submission" date="2008-03" db="EMBL/GenBank/DDBJ databases">
        <title>Complete sequence of plasmid8 of Methylobacterium radiotolerans JCM 2831.</title>
        <authorList>
            <consortium name="US DOE Joint Genome Institute"/>
            <person name="Copeland A."/>
            <person name="Lucas S."/>
            <person name="Lapidus A."/>
            <person name="Glavina del Rio T."/>
            <person name="Dalin E."/>
            <person name="Tice H."/>
            <person name="Bruce D."/>
            <person name="Goodwin L."/>
            <person name="Pitluck S."/>
            <person name="Kiss H."/>
            <person name="Brettin T."/>
            <person name="Detter J.C."/>
            <person name="Han C."/>
            <person name="Kuske C.R."/>
            <person name="Schmutz J."/>
            <person name="Larimer F."/>
            <person name="Land M."/>
            <person name="Hauser L."/>
            <person name="Kyrpides N."/>
            <person name="Mikhailova N."/>
            <person name="Marx C.J."/>
            <person name="Richardson P."/>
        </authorList>
    </citation>
    <scope>NUCLEOTIDE SEQUENCE [LARGE SCALE GENOMIC DNA]</scope>
    <source>
        <strain evidence="2">ATCC 27329 / DSM 1819 / JCM 2831 / NBRC 15690 / NCIMB 10815 / 0-1</strain>
        <plasmid evidence="2">Plasmid pMRAD08</plasmid>
    </source>
</reference>
<dbReference type="AlphaFoldDB" id="B1MAC6"/>
<geneLocation type="plasmid" evidence="1 2">
    <name>pMRAD08</name>
</geneLocation>
<evidence type="ECO:0000313" key="2">
    <source>
        <dbReference type="Proteomes" id="UP000006589"/>
    </source>
</evidence>
<keyword evidence="1" id="KW-0614">Plasmid</keyword>
<dbReference type="EMBL" id="CP001009">
    <property type="protein sequence ID" value="ACB28451.1"/>
    <property type="molecule type" value="Genomic_DNA"/>
</dbReference>
<organism evidence="1 2">
    <name type="scientific">Methylobacterium radiotolerans (strain ATCC 27329 / DSM 1819 / JCM 2831 / NBRC 15690 / NCIMB 10815 / 0-1)</name>
    <dbReference type="NCBI Taxonomy" id="426355"/>
    <lineage>
        <taxon>Bacteria</taxon>
        <taxon>Pseudomonadati</taxon>
        <taxon>Pseudomonadota</taxon>
        <taxon>Alphaproteobacteria</taxon>
        <taxon>Hyphomicrobiales</taxon>
        <taxon>Methylobacteriaceae</taxon>
        <taxon>Methylobacterium</taxon>
    </lineage>
</organism>
<dbReference type="GeneID" id="6141869"/>
<dbReference type="RefSeq" id="WP_012327517.1">
    <property type="nucleotide sequence ID" value="NC_010507.1"/>
</dbReference>
<dbReference type="HOGENOM" id="CLU_2602039_0_0_5"/>
<sequence length="79" mass="8532">MPWTVVHGIVATKEQQANPPAHMLQTSEPFDSKQAAMNHAIMRLHLGATNVVVKDGSGEVVADFNDVWRAAFPPKPAGN</sequence>
<dbReference type="PATRIC" id="fig|426355.14.peg.5835"/>
<dbReference type="Proteomes" id="UP000006589">
    <property type="component" value="Plasmid pMRAD08"/>
</dbReference>
<dbReference type="KEGG" id="mrd:Mrad2831_6539"/>